<feature type="compositionally biased region" description="Polar residues" evidence="1">
    <location>
        <begin position="142"/>
        <end position="157"/>
    </location>
</feature>
<organism evidence="2 3">
    <name type="scientific">Pseudocohnilembus persalinus</name>
    <name type="common">Ciliate</name>
    <dbReference type="NCBI Taxonomy" id="266149"/>
    <lineage>
        <taxon>Eukaryota</taxon>
        <taxon>Sar</taxon>
        <taxon>Alveolata</taxon>
        <taxon>Ciliophora</taxon>
        <taxon>Intramacronucleata</taxon>
        <taxon>Oligohymenophorea</taxon>
        <taxon>Scuticociliatia</taxon>
        <taxon>Philasterida</taxon>
        <taxon>Pseudocohnilembidae</taxon>
        <taxon>Pseudocohnilembus</taxon>
    </lineage>
</organism>
<feature type="region of interest" description="Disordered" evidence="1">
    <location>
        <begin position="246"/>
        <end position="273"/>
    </location>
</feature>
<dbReference type="AlphaFoldDB" id="A0A0V0QYT4"/>
<feature type="region of interest" description="Disordered" evidence="1">
    <location>
        <begin position="466"/>
        <end position="503"/>
    </location>
</feature>
<gene>
    <name evidence="2" type="ORF">PPERSA_00357</name>
</gene>
<feature type="compositionally biased region" description="Polar residues" evidence="1">
    <location>
        <begin position="693"/>
        <end position="705"/>
    </location>
</feature>
<evidence type="ECO:0000313" key="3">
    <source>
        <dbReference type="Proteomes" id="UP000054937"/>
    </source>
</evidence>
<feature type="region of interest" description="Disordered" evidence="1">
    <location>
        <begin position="527"/>
        <end position="552"/>
    </location>
</feature>
<comment type="caution">
    <text evidence="2">The sequence shown here is derived from an EMBL/GenBank/DDBJ whole genome shotgun (WGS) entry which is preliminary data.</text>
</comment>
<accession>A0A0V0QYT4</accession>
<feature type="region of interest" description="Disordered" evidence="1">
    <location>
        <begin position="693"/>
        <end position="717"/>
    </location>
</feature>
<evidence type="ECO:0000313" key="2">
    <source>
        <dbReference type="EMBL" id="KRX07200.1"/>
    </source>
</evidence>
<reference evidence="2 3" key="1">
    <citation type="journal article" date="2015" name="Sci. Rep.">
        <title>Genome of the facultative scuticociliatosis pathogen Pseudocohnilembus persalinus provides insight into its virulence through horizontal gene transfer.</title>
        <authorList>
            <person name="Xiong J."/>
            <person name="Wang G."/>
            <person name="Cheng J."/>
            <person name="Tian M."/>
            <person name="Pan X."/>
            <person name="Warren A."/>
            <person name="Jiang C."/>
            <person name="Yuan D."/>
            <person name="Miao W."/>
        </authorList>
    </citation>
    <scope>NUCLEOTIDE SEQUENCE [LARGE SCALE GENOMIC DNA]</scope>
    <source>
        <strain evidence="2">36N120E</strain>
    </source>
</reference>
<evidence type="ECO:0000256" key="1">
    <source>
        <dbReference type="SAM" id="MobiDB-lite"/>
    </source>
</evidence>
<dbReference type="InParanoid" id="A0A0V0QYT4"/>
<feature type="compositionally biased region" description="Low complexity" evidence="1">
    <location>
        <begin position="59"/>
        <end position="73"/>
    </location>
</feature>
<feature type="compositionally biased region" description="Polar residues" evidence="1">
    <location>
        <begin position="543"/>
        <end position="552"/>
    </location>
</feature>
<dbReference type="Proteomes" id="UP000054937">
    <property type="component" value="Unassembled WGS sequence"/>
</dbReference>
<proteinExistence type="predicted"/>
<feature type="compositionally biased region" description="Polar residues" evidence="1">
    <location>
        <begin position="98"/>
        <end position="108"/>
    </location>
</feature>
<dbReference type="EMBL" id="LDAU01000085">
    <property type="protein sequence ID" value="KRX07200.1"/>
    <property type="molecule type" value="Genomic_DNA"/>
</dbReference>
<feature type="region of interest" description="Disordered" evidence="1">
    <location>
        <begin position="98"/>
        <end position="120"/>
    </location>
</feature>
<name>A0A0V0QYT4_PSEPJ</name>
<feature type="compositionally biased region" description="Basic and acidic residues" evidence="1">
    <location>
        <begin position="109"/>
        <end position="119"/>
    </location>
</feature>
<feature type="region of interest" description="Disordered" evidence="1">
    <location>
        <begin position="53"/>
        <end position="77"/>
    </location>
</feature>
<feature type="compositionally biased region" description="Low complexity" evidence="1">
    <location>
        <begin position="253"/>
        <end position="268"/>
    </location>
</feature>
<sequence length="1073" mass="126430">MNTRSIDSIQQNKGDFQIETEANDEIQKQQLSHYDQIPYYQYQIKKNKANNRYDSSHYQSQNESQIQQKQSLQKNRGSQLPITQILTNGQNWPNYLQNNSPKFQNESKNIQKESKKSDFDSLSNQFQNIVIQDQSVDKNKGKNQTGILSNNQDIQNQEQDKQTGKNQDSNMLKNQNFSGYIQASESVSDMKNQQNQNYNSKIEDQNSTNQLQNHNKSNDLIFNNQNEQGGNFLNLNSISCIENVQNQGGGGESSKQSQQSDKNYSQSKDTSELTKIAQEIKQQSEREPQKQIKKLASEYEICYSIRNKDYIESQRSKTPVLSCKDTNQIVERLTKNENQEICRKQQKYLTQQPQIQNVKQNQGQNMSNQIFYENVNKQTSLQKKKAGKLLLQNKKDIVKNFYYQQLQKRDKNEKELQEMRDKKAEQDQVAYQDKPLISQKSLLLAAQKNYERGLSNNIFERLQDERYKGKSQHSTATHQKQKDKDNIQQINNKKFSSKSKSPISERYDKYKGLTIDQRLYMDAKERIQKKNSQHSTYQRDKTPPNQKMIYNSSSNRTNVQMFISKFEKEFLNSCQKNMKNPDDQLITYLEMVEILNEMGFINPDNMDEWVSGHQNSSSILAQKIWYVIKNKKGQFSNLQNRQHYDKIIEYGLKRNFLIFLLAIQKVYNEQDFIHKVDSLNELDLKINPNYLNSKSPSNKMANQMNPDDRLPDNYQKQLDWGLNGQNQNELQKSQEKFDKKLEKVFPDSEKKQYGYQDDLGNLTLFQEEILPISQEFIQLNLNKLAQNNKKQFVQLNQNGQNNIPKILKNSEILAQQKKERLAFNMQQANPQKLVQIDLASMQAFQKQQLDLYLQNQRESKEYEEMRQCTFFPKTNDFNKIQRYLGIQAEDKINNFNYNNPNEYNDDNSLGKQYIGNEMQQQQFQQFQEQSTSRRYISPYQQSEGTQRSIDLFKLGKRNVAMRDRSKEEIDYEQNCGNQNGGYINSEFKQQHQQQLQQSEYPMQYQNNDIIYSQQSKKNTENFQASEKVPLLFVDVNIDNDLDLNMKIKLKELLDQQMKSLLTKIEEENIESDR</sequence>
<keyword evidence="3" id="KW-1185">Reference proteome</keyword>
<feature type="region of interest" description="Disordered" evidence="1">
    <location>
        <begin position="133"/>
        <end position="172"/>
    </location>
</feature>
<feature type="compositionally biased region" description="Low complexity" evidence="1">
    <location>
        <begin position="487"/>
        <end position="501"/>
    </location>
</feature>
<protein>
    <submittedName>
        <fullName evidence="2">Uncharacterized protein</fullName>
    </submittedName>
</protein>